<dbReference type="AlphaFoldDB" id="A0A919ES77"/>
<sequence length="112" mass="12493">MTGTRAAEKATETARRKQETSDEARRLPRHGSMSDLTAADPHRLPAAWSAGHTGRQRIPTPPETTGRPVHQSDTETTGTTWAREREIHRQERPAVAAAHRVRERRTAVSTQP</sequence>
<evidence type="ECO:0000313" key="3">
    <source>
        <dbReference type="Proteomes" id="UP000632849"/>
    </source>
</evidence>
<feature type="region of interest" description="Disordered" evidence="1">
    <location>
        <begin position="1"/>
        <end position="79"/>
    </location>
</feature>
<evidence type="ECO:0000256" key="1">
    <source>
        <dbReference type="SAM" id="MobiDB-lite"/>
    </source>
</evidence>
<protein>
    <submittedName>
        <fullName evidence="2">Uncharacterized protein</fullName>
    </submittedName>
</protein>
<proteinExistence type="predicted"/>
<dbReference type="RefSeq" id="WP_190044337.1">
    <property type="nucleotide sequence ID" value="NZ_BNBE01000004.1"/>
</dbReference>
<dbReference type="Proteomes" id="UP000632849">
    <property type="component" value="Unassembled WGS sequence"/>
</dbReference>
<gene>
    <name evidence="2" type="ORF">GCM10017667_69600</name>
</gene>
<dbReference type="EMBL" id="BNBE01000004">
    <property type="protein sequence ID" value="GHG24097.1"/>
    <property type="molecule type" value="Genomic_DNA"/>
</dbReference>
<feature type="compositionally biased region" description="Basic and acidic residues" evidence="1">
    <location>
        <begin position="1"/>
        <end position="26"/>
    </location>
</feature>
<organism evidence="2 3">
    <name type="scientific">Streptomyces filamentosus</name>
    <name type="common">Streptomyces roseosporus</name>
    <dbReference type="NCBI Taxonomy" id="67294"/>
    <lineage>
        <taxon>Bacteria</taxon>
        <taxon>Bacillati</taxon>
        <taxon>Actinomycetota</taxon>
        <taxon>Actinomycetes</taxon>
        <taxon>Kitasatosporales</taxon>
        <taxon>Streptomycetaceae</taxon>
        <taxon>Streptomyces</taxon>
    </lineage>
</organism>
<keyword evidence="3" id="KW-1185">Reference proteome</keyword>
<comment type="caution">
    <text evidence="2">The sequence shown here is derived from an EMBL/GenBank/DDBJ whole genome shotgun (WGS) entry which is preliminary data.</text>
</comment>
<accession>A0A919ES77</accession>
<reference evidence="2" key="1">
    <citation type="journal article" date="2014" name="Int. J. Syst. Evol. Microbiol.">
        <title>Complete genome sequence of Corynebacterium casei LMG S-19264T (=DSM 44701T), isolated from a smear-ripened cheese.</title>
        <authorList>
            <consortium name="US DOE Joint Genome Institute (JGI-PGF)"/>
            <person name="Walter F."/>
            <person name="Albersmeier A."/>
            <person name="Kalinowski J."/>
            <person name="Ruckert C."/>
        </authorList>
    </citation>
    <scope>NUCLEOTIDE SEQUENCE</scope>
    <source>
        <strain evidence="2">JCM 4122</strain>
    </source>
</reference>
<name>A0A919ES77_STRFL</name>
<reference evidence="2" key="2">
    <citation type="submission" date="2020-09" db="EMBL/GenBank/DDBJ databases">
        <authorList>
            <person name="Sun Q."/>
            <person name="Ohkuma M."/>
        </authorList>
    </citation>
    <scope>NUCLEOTIDE SEQUENCE</scope>
    <source>
        <strain evidence="2">JCM 4122</strain>
    </source>
</reference>
<feature type="region of interest" description="Disordered" evidence="1">
    <location>
        <begin position="91"/>
        <end position="112"/>
    </location>
</feature>
<evidence type="ECO:0000313" key="2">
    <source>
        <dbReference type="EMBL" id="GHG24097.1"/>
    </source>
</evidence>